<dbReference type="Pfam" id="PF00669">
    <property type="entry name" value="Flagellin_N"/>
    <property type="match status" value="1"/>
</dbReference>
<proteinExistence type="inferred from homology"/>
<accession>A0ABS1CQH2</accession>
<comment type="function">
    <text evidence="3">Flagellin is the subunit protein which polymerizes to form the filaments of bacterial flagella.</text>
</comment>
<dbReference type="PANTHER" id="PTHR42792">
    <property type="entry name" value="FLAGELLIN"/>
    <property type="match status" value="1"/>
</dbReference>
<feature type="domain" description="Flagellin N-terminal" evidence="4">
    <location>
        <begin position="5"/>
        <end position="136"/>
    </location>
</feature>
<keyword evidence="2 3" id="KW-0975">Bacterial flagellum</keyword>
<sequence>MPSSILTNNGAMVALQSLQMTQKNLLDTQNRISTGLKVASAKDNAATWAVATAMRSDIANFKQVSENLSTSASIVGTARAGAEQITSLITQIKAKVTSAQDPSKDKTQIQNDIDQLVAQIQSTVDSSAYNGVNLVNNGGAQRFVASVNNVSGVSTPSYIAVSGQDLNVNGGGLSALKNLDVTARGDTLFGTSNAGQKAMGTKQATFANFDAATGLTATAYGSGTFTVNYTDAAGSAKTVTVSSATAMTATTLNSDANFAKLFQATAGGTGEIILQAATRDVETGSFSINSVEGSAVLAPAVANGAAGSPIAAANAKTSADFTFQAVPLKAGETFQLDYSINGTNKTVKLQVADKASGTLLSTDGNGVNTYAVDASVVSVFNASATNIGAEIRAALLGSNDFAAAAADGTKLGVTATTGRVVIASVDGTDAVRKFSPPATDYKAMLANVDTAAKAATNAAAVFGSAGTRIDTQKTFMDKLADTLTTGVGALVDADMSEEAARLTALQTQQQLGTQALSIANQAPQMILSLFRS</sequence>
<name>A0ABS1CQH2_9PROT</name>
<evidence type="ECO:0000256" key="2">
    <source>
        <dbReference type="ARBA" id="ARBA00023143"/>
    </source>
</evidence>
<dbReference type="PANTHER" id="PTHR42792:SF2">
    <property type="entry name" value="FLAGELLIN"/>
    <property type="match status" value="1"/>
</dbReference>
<dbReference type="InterPro" id="IPR001029">
    <property type="entry name" value="Flagellin_N"/>
</dbReference>
<evidence type="ECO:0000259" key="4">
    <source>
        <dbReference type="Pfam" id="PF00669"/>
    </source>
</evidence>
<gene>
    <name evidence="6" type="ORF">CKO45_00095</name>
</gene>
<dbReference type="InterPro" id="IPR046358">
    <property type="entry name" value="Flagellin_C"/>
</dbReference>
<evidence type="ECO:0000256" key="3">
    <source>
        <dbReference type="RuleBase" id="RU362073"/>
    </source>
</evidence>
<dbReference type="Pfam" id="PF00700">
    <property type="entry name" value="Flagellin_C"/>
    <property type="match status" value="1"/>
</dbReference>
<feature type="domain" description="Flagellin C-terminal" evidence="5">
    <location>
        <begin position="446"/>
        <end position="530"/>
    </location>
</feature>
<dbReference type="SUPFAM" id="SSF64518">
    <property type="entry name" value="Phase 1 flagellin"/>
    <property type="match status" value="2"/>
</dbReference>
<keyword evidence="7" id="KW-1185">Reference proteome</keyword>
<comment type="similarity">
    <text evidence="1 3">Belongs to the bacterial flagellin family.</text>
</comment>
<evidence type="ECO:0000256" key="1">
    <source>
        <dbReference type="ARBA" id="ARBA00005709"/>
    </source>
</evidence>
<evidence type="ECO:0000259" key="5">
    <source>
        <dbReference type="Pfam" id="PF00700"/>
    </source>
</evidence>
<dbReference type="Proteomes" id="UP000697995">
    <property type="component" value="Unassembled WGS sequence"/>
</dbReference>
<keyword evidence="3" id="KW-0964">Secreted</keyword>
<dbReference type="Gene3D" id="1.20.1330.10">
    <property type="entry name" value="f41 fragment of flagellin, N-terminal domain"/>
    <property type="match status" value="2"/>
</dbReference>
<dbReference type="PRINTS" id="PR00207">
    <property type="entry name" value="FLAGELLIN"/>
</dbReference>
<comment type="caution">
    <text evidence="6">The sequence shown here is derived from an EMBL/GenBank/DDBJ whole genome shotgun (WGS) entry which is preliminary data.</text>
</comment>
<reference evidence="6 7" key="1">
    <citation type="journal article" date="2020" name="Microorganisms">
        <title>Osmotic Adaptation and Compatible Solute Biosynthesis of Phototrophic Bacteria as Revealed from Genome Analyses.</title>
        <authorList>
            <person name="Imhoff J.F."/>
            <person name="Rahn T."/>
            <person name="Kunzel S."/>
            <person name="Keller A."/>
            <person name="Neulinger S.C."/>
        </authorList>
    </citation>
    <scope>NUCLEOTIDE SEQUENCE [LARGE SCALE GENOMIC DNA]</scope>
    <source>
        <strain evidence="6 7">DSM 15382</strain>
    </source>
</reference>
<dbReference type="RefSeq" id="WP_133218060.1">
    <property type="nucleotide sequence ID" value="NZ_NRSG01000001.1"/>
</dbReference>
<dbReference type="InterPro" id="IPR001492">
    <property type="entry name" value="Flagellin"/>
</dbReference>
<dbReference type="EMBL" id="NRSG01000001">
    <property type="protein sequence ID" value="MBK1656628.1"/>
    <property type="molecule type" value="Genomic_DNA"/>
</dbReference>
<evidence type="ECO:0000313" key="7">
    <source>
        <dbReference type="Proteomes" id="UP000697995"/>
    </source>
</evidence>
<comment type="subcellular location">
    <subcellularLocation>
        <location evidence="3">Secreted</location>
    </subcellularLocation>
    <subcellularLocation>
        <location evidence="3">Bacterial flagellum</location>
    </subcellularLocation>
</comment>
<protein>
    <recommendedName>
        <fullName evidence="3">Flagellin</fullName>
    </recommendedName>
</protein>
<evidence type="ECO:0000313" key="6">
    <source>
        <dbReference type="EMBL" id="MBK1656628.1"/>
    </source>
</evidence>
<organism evidence="6 7">
    <name type="scientific">Paracraurococcus ruber</name>
    <dbReference type="NCBI Taxonomy" id="77675"/>
    <lineage>
        <taxon>Bacteria</taxon>
        <taxon>Pseudomonadati</taxon>
        <taxon>Pseudomonadota</taxon>
        <taxon>Alphaproteobacteria</taxon>
        <taxon>Acetobacterales</taxon>
        <taxon>Roseomonadaceae</taxon>
        <taxon>Paracraurococcus</taxon>
    </lineage>
</organism>